<dbReference type="SUPFAM" id="SSF56176">
    <property type="entry name" value="FAD-binding/transporter-associated domain-like"/>
    <property type="match status" value="1"/>
</dbReference>
<dbReference type="Pfam" id="PF03471">
    <property type="entry name" value="CorC_HlyC"/>
    <property type="match status" value="1"/>
</dbReference>
<evidence type="ECO:0000256" key="5">
    <source>
        <dbReference type="ARBA" id="ARBA00022519"/>
    </source>
</evidence>
<evidence type="ECO:0000256" key="6">
    <source>
        <dbReference type="ARBA" id="ARBA00022538"/>
    </source>
</evidence>
<evidence type="ECO:0000256" key="2">
    <source>
        <dbReference type="ARBA" id="ARBA00022448"/>
    </source>
</evidence>
<keyword evidence="2" id="KW-0813">Transport</keyword>
<keyword evidence="9 12" id="KW-1133">Transmembrane helix</keyword>
<dbReference type="Gene3D" id="3.30.70.1450">
    <property type="entry name" value="Regulator of K+ conductance, C-terminal domain"/>
    <property type="match status" value="1"/>
</dbReference>
<name>A0ABW8PWP1_9GAMM</name>
<dbReference type="Proteomes" id="UP001621714">
    <property type="component" value="Unassembled WGS sequence"/>
</dbReference>
<dbReference type="InterPro" id="IPR006153">
    <property type="entry name" value="Cation/H_exchanger_TM"/>
</dbReference>
<evidence type="ECO:0000256" key="3">
    <source>
        <dbReference type="ARBA" id="ARBA00022449"/>
    </source>
</evidence>
<evidence type="ECO:0000256" key="8">
    <source>
        <dbReference type="ARBA" id="ARBA00022958"/>
    </source>
</evidence>
<organism evidence="14 15">
    <name type="scientific">Marinospirillum alkalitolerans</name>
    <dbReference type="NCBI Taxonomy" id="3123374"/>
    <lineage>
        <taxon>Bacteria</taxon>
        <taxon>Pseudomonadati</taxon>
        <taxon>Pseudomonadota</taxon>
        <taxon>Gammaproteobacteria</taxon>
        <taxon>Oceanospirillales</taxon>
        <taxon>Oceanospirillaceae</taxon>
        <taxon>Marinospirillum</taxon>
    </lineage>
</organism>
<dbReference type="InterPro" id="IPR006037">
    <property type="entry name" value="RCK_C"/>
</dbReference>
<dbReference type="EMBL" id="JBANFI010000002">
    <property type="protein sequence ID" value="MFK7160226.1"/>
    <property type="molecule type" value="Genomic_DNA"/>
</dbReference>
<reference evidence="14 15" key="1">
    <citation type="submission" date="2024-02" db="EMBL/GenBank/DDBJ databases">
        <title>Marinospirillum sp. MEB 164 isolated from Lonar lake sediment.</title>
        <authorList>
            <person name="Joshi A."/>
            <person name="Thite S."/>
        </authorList>
    </citation>
    <scope>NUCLEOTIDE SEQUENCE [LARGE SCALE GENOMIC DNA]</scope>
    <source>
        <strain evidence="14 15">MEB164</strain>
    </source>
</reference>
<gene>
    <name evidence="14" type="ORF">V6U78_04155</name>
</gene>
<keyword evidence="6" id="KW-0633">Potassium transport</keyword>
<keyword evidence="3" id="KW-0050">Antiport</keyword>
<evidence type="ECO:0000256" key="10">
    <source>
        <dbReference type="ARBA" id="ARBA00023065"/>
    </source>
</evidence>
<feature type="transmembrane region" description="Helical" evidence="12">
    <location>
        <begin position="6"/>
        <end position="25"/>
    </location>
</feature>
<dbReference type="SMART" id="SM01091">
    <property type="entry name" value="CorC_HlyC"/>
    <property type="match status" value="1"/>
</dbReference>
<evidence type="ECO:0000256" key="4">
    <source>
        <dbReference type="ARBA" id="ARBA00022475"/>
    </source>
</evidence>
<keyword evidence="5" id="KW-0997">Cell inner membrane</keyword>
<feature type="domain" description="RCK C-terminal" evidence="13">
    <location>
        <begin position="403"/>
        <end position="483"/>
    </location>
</feature>
<feature type="transmembrane region" description="Helical" evidence="12">
    <location>
        <begin position="332"/>
        <end position="354"/>
    </location>
</feature>
<dbReference type="NCBIfam" id="NF003716">
    <property type="entry name" value="PRK05326.1-3"/>
    <property type="match status" value="1"/>
</dbReference>
<dbReference type="Gene3D" id="1.20.1530.20">
    <property type="match status" value="1"/>
</dbReference>
<evidence type="ECO:0000256" key="12">
    <source>
        <dbReference type="SAM" id="Phobius"/>
    </source>
</evidence>
<dbReference type="SUPFAM" id="SSF116726">
    <property type="entry name" value="TrkA C-terminal domain-like"/>
    <property type="match status" value="1"/>
</dbReference>
<dbReference type="InterPro" id="IPR038770">
    <property type="entry name" value="Na+/solute_symporter_sf"/>
</dbReference>
<dbReference type="InterPro" id="IPR016169">
    <property type="entry name" value="FAD-bd_PCMH_sub2"/>
</dbReference>
<feature type="transmembrane region" description="Helical" evidence="12">
    <location>
        <begin position="296"/>
        <end position="320"/>
    </location>
</feature>
<sequence>MDNLNSLFLIGSLLLCASILASLISARSGLPLLLVFLGIGMLAGEDGVGGLAFSNYDAAYIIGHLALAIILLDGGMRTRMTTFRVGLKPALSLATLGVLCTSGVTGLLAMWIFNLSLLEGLLVGAIVGSTDAAAVFSMLGGKGVRLNERVSATLEIESGTNDPMAIFLTITLITLITQETSSIWQAGLMFVQQFGLGLPMGVLGGWLFVQLLKKVDLTPGLYPLLVTGAGLGLFAATNMLGGSGFVAIYLAGLMIGNSRSRHLQHILPVHDGLAWLSQIGLFLILGLLVAPHEMLAIALPATALALAMIFIARPLAVLLCLKPFFRFQWRELGFISWVGLRGAVPIVLAIFPVIAQVEQASLFFNIAFHVVLISLLIQGSTLPWAAKRFKVEVPKSFEPKRRTQLGIYPEEDYECMVYTVNSDALDQVELRHLRFPSGARIGALFRDQRLIHPSGSTRLQQQDVLCIIGREADLPVLNRMFNEAPKAKQQFRHFFGDFTLAGDAPLKDLAALYGLTISPDQQHLTLGALLKNRFGGHPVVGDQMEWHGINWVVVEVDGDEILKVGLRPID</sequence>
<dbReference type="PROSITE" id="PS51202">
    <property type="entry name" value="RCK_C"/>
    <property type="match status" value="1"/>
</dbReference>
<accession>A0ABW8PWP1</accession>
<evidence type="ECO:0000256" key="7">
    <source>
        <dbReference type="ARBA" id="ARBA00022692"/>
    </source>
</evidence>
<feature type="transmembrane region" description="Helical" evidence="12">
    <location>
        <begin position="59"/>
        <end position="78"/>
    </location>
</feature>
<dbReference type="Pfam" id="PF02080">
    <property type="entry name" value="TrkA_C"/>
    <property type="match status" value="1"/>
</dbReference>
<feature type="transmembrane region" description="Helical" evidence="12">
    <location>
        <begin position="272"/>
        <end position="290"/>
    </location>
</feature>
<dbReference type="PANTHER" id="PTHR32507:SF7">
    <property type="entry name" value="K(+)_H(+) ANTIPORTER NHAP2"/>
    <property type="match status" value="1"/>
</dbReference>
<evidence type="ECO:0000313" key="15">
    <source>
        <dbReference type="Proteomes" id="UP001621714"/>
    </source>
</evidence>
<dbReference type="InterPro" id="IPR036721">
    <property type="entry name" value="RCK_C_sf"/>
</dbReference>
<evidence type="ECO:0000259" key="13">
    <source>
        <dbReference type="PROSITE" id="PS51202"/>
    </source>
</evidence>
<comment type="subcellular location">
    <subcellularLocation>
        <location evidence="1">Cell membrane</location>
        <topology evidence="1">Multi-pass membrane protein</topology>
    </subcellularLocation>
</comment>
<feature type="transmembrane region" description="Helical" evidence="12">
    <location>
        <begin position="366"/>
        <end position="386"/>
    </location>
</feature>
<dbReference type="Gene3D" id="3.30.465.10">
    <property type="match status" value="1"/>
</dbReference>
<evidence type="ECO:0000313" key="14">
    <source>
        <dbReference type="EMBL" id="MFK7160226.1"/>
    </source>
</evidence>
<dbReference type="InterPro" id="IPR036318">
    <property type="entry name" value="FAD-bd_PCMH-like_sf"/>
</dbReference>
<keyword evidence="7 12" id="KW-0812">Transmembrane</keyword>
<comment type="caution">
    <text evidence="14">The sequence shown here is derived from an EMBL/GenBank/DDBJ whole genome shotgun (WGS) entry which is preliminary data.</text>
</comment>
<dbReference type="PANTHER" id="PTHR32507">
    <property type="entry name" value="NA(+)/H(+) ANTIPORTER 1"/>
    <property type="match status" value="1"/>
</dbReference>
<proteinExistence type="predicted"/>
<evidence type="ECO:0000256" key="9">
    <source>
        <dbReference type="ARBA" id="ARBA00022989"/>
    </source>
</evidence>
<dbReference type="NCBIfam" id="NF003715">
    <property type="entry name" value="PRK05326.1-2"/>
    <property type="match status" value="1"/>
</dbReference>
<keyword evidence="11 12" id="KW-0472">Membrane</keyword>
<keyword evidence="8" id="KW-0630">Potassium</keyword>
<protein>
    <submittedName>
        <fullName evidence="14">Potassium/proton antiporter</fullName>
    </submittedName>
</protein>
<feature type="transmembrane region" description="Helical" evidence="12">
    <location>
        <begin position="188"/>
        <end position="209"/>
    </location>
</feature>
<keyword evidence="10" id="KW-0406">Ion transport</keyword>
<dbReference type="RefSeq" id="WP_405337509.1">
    <property type="nucleotide sequence ID" value="NZ_JBANFI010000002.1"/>
</dbReference>
<evidence type="ECO:0000256" key="1">
    <source>
        <dbReference type="ARBA" id="ARBA00004651"/>
    </source>
</evidence>
<dbReference type="Pfam" id="PF00999">
    <property type="entry name" value="Na_H_Exchanger"/>
    <property type="match status" value="1"/>
</dbReference>
<dbReference type="InterPro" id="IPR005170">
    <property type="entry name" value="Transptr-assoc_dom"/>
</dbReference>
<feature type="transmembrane region" description="Helical" evidence="12">
    <location>
        <begin position="120"/>
        <end position="139"/>
    </location>
</feature>
<evidence type="ECO:0000256" key="11">
    <source>
        <dbReference type="ARBA" id="ARBA00023136"/>
    </source>
</evidence>
<feature type="transmembrane region" description="Helical" evidence="12">
    <location>
        <begin position="221"/>
        <end position="251"/>
    </location>
</feature>
<keyword evidence="4" id="KW-1003">Cell membrane</keyword>
<keyword evidence="15" id="KW-1185">Reference proteome</keyword>
<dbReference type="NCBIfam" id="NF003714">
    <property type="entry name" value="PRK05326.1-1"/>
    <property type="match status" value="1"/>
</dbReference>
<feature type="transmembrane region" description="Helical" evidence="12">
    <location>
        <begin position="90"/>
        <end position="114"/>
    </location>
</feature>